<dbReference type="EMBL" id="ML994612">
    <property type="protein sequence ID" value="KAF2194135.1"/>
    <property type="molecule type" value="Genomic_DNA"/>
</dbReference>
<feature type="non-terminal residue" evidence="1">
    <location>
        <position position="1"/>
    </location>
</feature>
<dbReference type="Proteomes" id="UP000800200">
    <property type="component" value="Unassembled WGS sequence"/>
</dbReference>
<protein>
    <submittedName>
        <fullName evidence="1">Uncharacterized protein</fullName>
    </submittedName>
</protein>
<evidence type="ECO:0000313" key="1">
    <source>
        <dbReference type="EMBL" id="KAF2194135.1"/>
    </source>
</evidence>
<sequence>DGEFGLVEYVGRSISPILSHTWEADHDEVTFSNIVNCTCKSKPSYARIRFCGKQA</sequence>
<gene>
    <name evidence="1" type="ORF">K469DRAFT_512024</name>
</gene>
<proteinExistence type="predicted"/>
<accession>A0A6A6ESH3</accession>
<dbReference type="AlphaFoldDB" id="A0A6A6ESH3"/>
<reference evidence="1" key="1">
    <citation type="journal article" date="2020" name="Stud. Mycol.">
        <title>101 Dothideomycetes genomes: a test case for predicting lifestyles and emergence of pathogens.</title>
        <authorList>
            <person name="Haridas S."/>
            <person name="Albert R."/>
            <person name="Binder M."/>
            <person name="Bloem J."/>
            <person name="Labutti K."/>
            <person name="Salamov A."/>
            <person name="Andreopoulos B."/>
            <person name="Baker S."/>
            <person name="Barry K."/>
            <person name="Bills G."/>
            <person name="Bluhm B."/>
            <person name="Cannon C."/>
            <person name="Castanera R."/>
            <person name="Culley D."/>
            <person name="Daum C."/>
            <person name="Ezra D."/>
            <person name="Gonzalez J."/>
            <person name="Henrissat B."/>
            <person name="Kuo A."/>
            <person name="Liang C."/>
            <person name="Lipzen A."/>
            <person name="Lutzoni F."/>
            <person name="Magnuson J."/>
            <person name="Mondo S."/>
            <person name="Nolan M."/>
            <person name="Ohm R."/>
            <person name="Pangilinan J."/>
            <person name="Park H.-J."/>
            <person name="Ramirez L."/>
            <person name="Alfaro M."/>
            <person name="Sun H."/>
            <person name="Tritt A."/>
            <person name="Yoshinaga Y."/>
            <person name="Zwiers L.-H."/>
            <person name="Turgeon B."/>
            <person name="Goodwin S."/>
            <person name="Spatafora J."/>
            <person name="Crous P."/>
            <person name="Grigoriev I."/>
        </authorList>
    </citation>
    <scope>NUCLEOTIDE SEQUENCE</scope>
    <source>
        <strain evidence="1">CBS 207.26</strain>
    </source>
</reference>
<dbReference type="OrthoDB" id="674604at2759"/>
<evidence type="ECO:0000313" key="2">
    <source>
        <dbReference type="Proteomes" id="UP000800200"/>
    </source>
</evidence>
<feature type="non-terminal residue" evidence="1">
    <location>
        <position position="55"/>
    </location>
</feature>
<name>A0A6A6ESH3_9PEZI</name>
<organism evidence="1 2">
    <name type="scientific">Zopfia rhizophila CBS 207.26</name>
    <dbReference type="NCBI Taxonomy" id="1314779"/>
    <lineage>
        <taxon>Eukaryota</taxon>
        <taxon>Fungi</taxon>
        <taxon>Dikarya</taxon>
        <taxon>Ascomycota</taxon>
        <taxon>Pezizomycotina</taxon>
        <taxon>Dothideomycetes</taxon>
        <taxon>Dothideomycetes incertae sedis</taxon>
        <taxon>Zopfiaceae</taxon>
        <taxon>Zopfia</taxon>
    </lineage>
</organism>
<keyword evidence="2" id="KW-1185">Reference proteome</keyword>